<evidence type="ECO:0000313" key="3">
    <source>
        <dbReference type="Proteomes" id="UP000651452"/>
    </source>
</evidence>
<feature type="transmembrane region" description="Helical" evidence="1">
    <location>
        <begin position="37"/>
        <end position="59"/>
    </location>
</feature>
<comment type="caution">
    <text evidence="2">The sequence shown here is derived from an EMBL/GenBank/DDBJ whole genome shotgun (WGS) entry which is preliminary data.</text>
</comment>
<name>A0A8H7J7R1_9PLEO</name>
<keyword evidence="1" id="KW-1133">Transmembrane helix</keyword>
<reference evidence="2" key="1">
    <citation type="submission" date="2018-12" db="EMBL/GenBank/DDBJ databases">
        <authorList>
            <person name="Syme R.A."/>
            <person name="Farfan-Caceres L."/>
            <person name="Lichtenzveig J."/>
        </authorList>
    </citation>
    <scope>NUCLEOTIDE SEQUENCE</scope>
    <source>
        <strain evidence="2">Al4</strain>
    </source>
</reference>
<reference evidence="2" key="2">
    <citation type="submission" date="2020-09" db="EMBL/GenBank/DDBJ databases">
        <title>Reference genome assembly for Australian Ascochyta lentis isolate Al4.</title>
        <authorList>
            <person name="Lee R.C."/>
            <person name="Farfan-Caceres L.M."/>
            <person name="Debler J.W."/>
            <person name="Williams A.H."/>
            <person name="Henares B.M."/>
        </authorList>
    </citation>
    <scope>NUCLEOTIDE SEQUENCE</scope>
    <source>
        <strain evidence="2">Al4</strain>
    </source>
</reference>
<keyword evidence="1" id="KW-0472">Membrane</keyword>
<evidence type="ECO:0000256" key="1">
    <source>
        <dbReference type="SAM" id="Phobius"/>
    </source>
</evidence>
<protein>
    <submittedName>
        <fullName evidence="2">Uncharacterized protein</fullName>
    </submittedName>
</protein>
<proteinExistence type="predicted"/>
<gene>
    <name evidence="2" type="ORF">EKO04_002101</name>
</gene>
<sequence>MPSNRVCTWPTPRTCTTRPPCLGGATQPPHLPWTFHLASLLLLLLFILWGLFILWFYAWKQLDQMLTRHEAYAGNHDKWMEAEERSKSMNDDLKLRGFLMRELEVVEARLGEGRVLGDENEEGREE</sequence>
<keyword evidence="1" id="KW-0812">Transmembrane</keyword>
<dbReference type="AlphaFoldDB" id="A0A8H7J7R1"/>
<dbReference type="OrthoDB" id="10454408at2759"/>
<evidence type="ECO:0000313" key="2">
    <source>
        <dbReference type="EMBL" id="KAF9699645.1"/>
    </source>
</evidence>
<dbReference type="EMBL" id="RZGK01000004">
    <property type="protein sequence ID" value="KAF9699645.1"/>
    <property type="molecule type" value="Genomic_DNA"/>
</dbReference>
<dbReference type="Proteomes" id="UP000651452">
    <property type="component" value="Unassembled WGS sequence"/>
</dbReference>
<keyword evidence="3" id="KW-1185">Reference proteome</keyword>
<organism evidence="2 3">
    <name type="scientific">Ascochyta lentis</name>
    <dbReference type="NCBI Taxonomy" id="205686"/>
    <lineage>
        <taxon>Eukaryota</taxon>
        <taxon>Fungi</taxon>
        <taxon>Dikarya</taxon>
        <taxon>Ascomycota</taxon>
        <taxon>Pezizomycotina</taxon>
        <taxon>Dothideomycetes</taxon>
        <taxon>Pleosporomycetidae</taxon>
        <taxon>Pleosporales</taxon>
        <taxon>Pleosporineae</taxon>
        <taxon>Didymellaceae</taxon>
        <taxon>Ascochyta</taxon>
    </lineage>
</organism>
<accession>A0A8H7J7R1</accession>